<feature type="transmembrane region" description="Helical" evidence="5">
    <location>
        <begin position="145"/>
        <end position="168"/>
    </location>
</feature>
<keyword evidence="4 5" id="KW-0472">Membrane</keyword>
<evidence type="ECO:0000313" key="7">
    <source>
        <dbReference type="Proteomes" id="UP000031668"/>
    </source>
</evidence>
<organism evidence="6 7">
    <name type="scientific">Thelohanellus kitauei</name>
    <name type="common">Myxosporean</name>
    <dbReference type="NCBI Taxonomy" id="669202"/>
    <lineage>
        <taxon>Eukaryota</taxon>
        <taxon>Metazoa</taxon>
        <taxon>Cnidaria</taxon>
        <taxon>Myxozoa</taxon>
        <taxon>Myxosporea</taxon>
        <taxon>Bivalvulida</taxon>
        <taxon>Platysporina</taxon>
        <taxon>Myxobolidae</taxon>
        <taxon>Thelohanellus</taxon>
    </lineage>
</organism>
<dbReference type="GO" id="GO:0005886">
    <property type="term" value="C:plasma membrane"/>
    <property type="evidence" value="ECO:0007669"/>
    <property type="project" value="TreeGrafter"/>
</dbReference>
<dbReference type="AlphaFoldDB" id="A0A0C2MM00"/>
<keyword evidence="2 5" id="KW-0812">Transmembrane</keyword>
<comment type="caution">
    <text evidence="6">The sequence shown here is derived from an EMBL/GenBank/DDBJ whole genome shotgun (WGS) entry which is preliminary data.</text>
</comment>
<dbReference type="CDD" id="cd03127">
    <property type="entry name" value="tetraspanin_LEL"/>
    <property type="match status" value="1"/>
</dbReference>
<dbReference type="SUPFAM" id="SSF48652">
    <property type="entry name" value="Tetraspanin"/>
    <property type="match status" value="1"/>
</dbReference>
<dbReference type="InterPro" id="IPR008952">
    <property type="entry name" value="Tetraspanin_EC2_sf"/>
</dbReference>
<sequence>MVYPLEFCPGLTNAKNPMLIMGLSLLVTLMLIVGFVGVTRGSRILRDLYVFLYIVVGLGSITAIAFSYTASKNFAKTLEQCLAHKLGRRWLSSDFLNWFQQKFKCCGVDNKEDWGGYIPLSCLGKPTDIDFGYFKVGCREQLSKFISAIAGIFIGGIFFWLVLLPLVLRDMTRPPSYEMVDTNDYSWLEEFRIL</sequence>
<evidence type="ECO:0000256" key="5">
    <source>
        <dbReference type="SAM" id="Phobius"/>
    </source>
</evidence>
<protein>
    <recommendedName>
        <fullName evidence="8">Tetraspanin</fullName>
    </recommendedName>
</protein>
<evidence type="ECO:0000256" key="1">
    <source>
        <dbReference type="ARBA" id="ARBA00004141"/>
    </source>
</evidence>
<evidence type="ECO:0008006" key="8">
    <source>
        <dbReference type="Google" id="ProtNLM"/>
    </source>
</evidence>
<dbReference type="OrthoDB" id="9993879at2759"/>
<comment type="subcellular location">
    <subcellularLocation>
        <location evidence="1">Membrane</location>
        <topology evidence="1">Multi-pass membrane protein</topology>
    </subcellularLocation>
</comment>
<proteinExistence type="predicted"/>
<evidence type="ECO:0000256" key="4">
    <source>
        <dbReference type="ARBA" id="ARBA00023136"/>
    </source>
</evidence>
<evidence type="ECO:0000256" key="3">
    <source>
        <dbReference type="ARBA" id="ARBA00022989"/>
    </source>
</evidence>
<keyword evidence="7" id="KW-1185">Reference proteome</keyword>
<dbReference type="Pfam" id="PF00335">
    <property type="entry name" value="Tetraspanin"/>
    <property type="match status" value="1"/>
</dbReference>
<evidence type="ECO:0000313" key="6">
    <source>
        <dbReference type="EMBL" id="KII68241.1"/>
    </source>
</evidence>
<evidence type="ECO:0000256" key="2">
    <source>
        <dbReference type="ARBA" id="ARBA00022692"/>
    </source>
</evidence>
<gene>
    <name evidence="6" type="ORF">RF11_13363</name>
</gene>
<accession>A0A0C2MM00</accession>
<dbReference type="Proteomes" id="UP000031668">
    <property type="component" value="Unassembled WGS sequence"/>
</dbReference>
<dbReference type="InterPro" id="IPR018499">
    <property type="entry name" value="Tetraspanin/Peripherin"/>
</dbReference>
<dbReference type="PANTHER" id="PTHR19282">
    <property type="entry name" value="TETRASPANIN"/>
    <property type="match status" value="1"/>
</dbReference>
<feature type="transmembrane region" description="Helical" evidence="5">
    <location>
        <begin position="20"/>
        <end position="38"/>
    </location>
</feature>
<reference evidence="6 7" key="1">
    <citation type="journal article" date="2014" name="Genome Biol. Evol.">
        <title>The genome of the myxosporean Thelohanellus kitauei shows adaptations to nutrient acquisition within its fish host.</title>
        <authorList>
            <person name="Yang Y."/>
            <person name="Xiong J."/>
            <person name="Zhou Z."/>
            <person name="Huo F."/>
            <person name="Miao W."/>
            <person name="Ran C."/>
            <person name="Liu Y."/>
            <person name="Zhang J."/>
            <person name="Feng J."/>
            <person name="Wang M."/>
            <person name="Wang M."/>
            <person name="Wang L."/>
            <person name="Yao B."/>
        </authorList>
    </citation>
    <scope>NUCLEOTIDE SEQUENCE [LARGE SCALE GENOMIC DNA]</scope>
    <source>
        <strain evidence="6">Wuqing</strain>
    </source>
</reference>
<keyword evidence="3 5" id="KW-1133">Transmembrane helix</keyword>
<dbReference type="EMBL" id="JWZT01002881">
    <property type="protein sequence ID" value="KII68241.1"/>
    <property type="molecule type" value="Genomic_DNA"/>
</dbReference>
<feature type="transmembrane region" description="Helical" evidence="5">
    <location>
        <begin position="50"/>
        <end position="70"/>
    </location>
</feature>
<dbReference type="PANTHER" id="PTHR19282:SF544">
    <property type="entry name" value="TETRASPANIN"/>
    <property type="match status" value="1"/>
</dbReference>
<dbReference type="Gene3D" id="1.10.1450.10">
    <property type="entry name" value="Tetraspanin"/>
    <property type="match status" value="1"/>
</dbReference>
<name>A0A0C2MM00_THEKT</name>